<dbReference type="Pfam" id="PF05653">
    <property type="entry name" value="Mg_trans_NIPA"/>
    <property type="match status" value="1"/>
</dbReference>
<protein>
    <submittedName>
        <fullName evidence="9">Drap deaminase</fullName>
    </submittedName>
</protein>
<evidence type="ECO:0000256" key="6">
    <source>
        <dbReference type="PROSITE-ProRule" id="PRU00182"/>
    </source>
</evidence>
<dbReference type="PROSITE" id="PS01129">
    <property type="entry name" value="PSI_RLU"/>
    <property type="match status" value="1"/>
</dbReference>
<evidence type="ECO:0000256" key="3">
    <source>
        <dbReference type="ARBA" id="ARBA00022989"/>
    </source>
</evidence>
<dbReference type="InterPro" id="IPR006224">
    <property type="entry name" value="PsdUridine_synth_RluA-like_CS"/>
</dbReference>
<dbReference type="PANTHER" id="PTHR12570:SF92">
    <property type="entry name" value="SPICHTHYIN, ISOFORM B"/>
    <property type="match status" value="1"/>
</dbReference>
<dbReference type="VEuPathDB" id="FungiDB:LCOR_06324.1"/>
<comment type="caution">
    <text evidence="9">The sequence shown here is derived from an EMBL/GenBank/DDBJ whole genome shotgun (WGS) entry which is preliminary data.</text>
</comment>
<feature type="domain" description="Pseudouridine synthase RsuA/RluA-like" evidence="8">
    <location>
        <begin position="496"/>
        <end position="642"/>
    </location>
</feature>
<accession>A0A068RZV8</accession>
<feature type="transmembrane region" description="Helical" evidence="7">
    <location>
        <begin position="124"/>
        <end position="144"/>
    </location>
</feature>
<evidence type="ECO:0000313" key="9">
    <source>
        <dbReference type="EMBL" id="CDH55152.1"/>
    </source>
</evidence>
<feature type="transmembrane region" description="Helical" evidence="7">
    <location>
        <begin position="265"/>
        <end position="284"/>
    </location>
</feature>
<dbReference type="InterPro" id="IPR006225">
    <property type="entry name" value="PsdUridine_synth_RluC/D"/>
</dbReference>
<feature type="active site" evidence="5">
    <location>
        <position position="539"/>
    </location>
</feature>
<organism evidence="9 10">
    <name type="scientific">Lichtheimia corymbifera JMRC:FSU:9682</name>
    <dbReference type="NCBI Taxonomy" id="1263082"/>
    <lineage>
        <taxon>Eukaryota</taxon>
        <taxon>Fungi</taxon>
        <taxon>Fungi incertae sedis</taxon>
        <taxon>Mucoromycota</taxon>
        <taxon>Mucoromycotina</taxon>
        <taxon>Mucoromycetes</taxon>
        <taxon>Mucorales</taxon>
        <taxon>Lichtheimiaceae</taxon>
        <taxon>Lichtheimia</taxon>
    </lineage>
</organism>
<dbReference type="STRING" id="1263082.A0A068RZV8"/>
<dbReference type="GO" id="GO:0016020">
    <property type="term" value="C:membrane"/>
    <property type="evidence" value="ECO:0007669"/>
    <property type="project" value="UniProtKB-SubCell"/>
</dbReference>
<feature type="transmembrane region" description="Helical" evidence="7">
    <location>
        <begin position="26"/>
        <end position="45"/>
    </location>
</feature>
<dbReference type="SUPFAM" id="SSF55120">
    <property type="entry name" value="Pseudouridine synthase"/>
    <property type="match status" value="1"/>
</dbReference>
<dbReference type="InterPro" id="IPR008521">
    <property type="entry name" value="Mg_trans_NIPA"/>
</dbReference>
<dbReference type="Gene3D" id="3.30.2350.10">
    <property type="entry name" value="Pseudouridine synthase"/>
    <property type="match status" value="1"/>
</dbReference>
<dbReference type="GO" id="GO:0001522">
    <property type="term" value="P:pseudouridine synthesis"/>
    <property type="evidence" value="ECO:0007669"/>
    <property type="project" value="InterPro"/>
</dbReference>
<evidence type="ECO:0000256" key="2">
    <source>
        <dbReference type="ARBA" id="ARBA00022692"/>
    </source>
</evidence>
<dbReference type="InterPro" id="IPR020103">
    <property type="entry name" value="PsdUridine_synth_cat_dom_sf"/>
</dbReference>
<dbReference type="CDD" id="cd02557">
    <property type="entry name" value="PseudoU_synth_ScRIB2"/>
    <property type="match status" value="1"/>
</dbReference>
<keyword evidence="4 7" id="KW-0472">Membrane</keyword>
<dbReference type="AlphaFoldDB" id="A0A068RZV8"/>
<dbReference type="GO" id="GO:0009982">
    <property type="term" value="F:pseudouridine synthase activity"/>
    <property type="evidence" value="ECO:0007669"/>
    <property type="project" value="InterPro"/>
</dbReference>
<dbReference type="PROSITE" id="PS50889">
    <property type="entry name" value="S4"/>
    <property type="match status" value="1"/>
</dbReference>
<dbReference type="PANTHER" id="PTHR12570">
    <property type="match status" value="1"/>
</dbReference>
<dbReference type="InterPro" id="IPR006145">
    <property type="entry name" value="PsdUridine_synth_RsuA/RluA"/>
</dbReference>
<feature type="transmembrane region" description="Helical" evidence="7">
    <location>
        <begin position="238"/>
        <end position="258"/>
    </location>
</feature>
<evidence type="ECO:0000313" key="10">
    <source>
        <dbReference type="Proteomes" id="UP000027586"/>
    </source>
</evidence>
<evidence type="ECO:0000256" key="7">
    <source>
        <dbReference type="SAM" id="Phobius"/>
    </source>
</evidence>
<keyword evidence="6" id="KW-0694">RNA-binding</keyword>
<dbReference type="Pfam" id="PF00849">
    <property type="entry name" value="PseudoU_synth_2"/>
    <property type="match status" value="1"/>
</dbReference>
<evidence type="ECO:0000256" key="1">
    <source>
        <dbReference type="ARBA" id="ARBA00004141"/>
    </source>
</evidence>
<evidence type="ECO:0000256" key="4">
    <source>
        <dbReference type="ARBA" id="ARBA00023136"/>
    </source>
</evidence>
<dbReference type="Gene3D" id="1.10.3730.20">
    <property type="match status" value="1"/>
</dbReference>
<sequence length="744" mass="83270">MSEPTNSTTDPFASGTSDAHGSLYKAIGLSLAIGSSLFIGSSFVFKKKGLLQSMGRTGRSAGEGYGYLKNVMWWAGMILMIVGELCNFVAYSFAPAILVTPLGALSVVISAVLSSFFLRERLNFQGKVGCVQCILGAVVIVLHAPEEGTTDTTIENFKHLMLSVGFLVYAGIAVIVSLVLVFYCGPRWGKTNMLVYIGVCSWIGSLSVVFTQVVTLVLEIVYLNKALNIFNTAVVTPTYYVLFTTLTIVSATVLYRGFDASGVDITTCVFGFLVICSGVALLHYSRSGNDLDDGASSIDSRRKSLLHTFMSEKVSYEDRHSMDQIRSFHDDEENHMNPFRTPDTLTVNEKVEHSTSLETIDIQPIDPPPSAKGHRAQDAMDPLSAFRMGLHRDNDEDNKGLVARLRKVKPYFFQHQVYAKERWLKRPLLDVFATEFQFRDKMYYYNAIQCGHITVNGSQVEPTYVVQHNDLITHHIHRHEPAVTAKPIEIIDHQDDFVVIDKPGGIPAHPGGRYRYNSVTQLLQCQLNVSRLFPANRLDLPTSGLMFIGLNVDGARRLWADTVEGRVQKEYLCRVVGKFPDRVVCTAPIKRISFRLSLHYVQDDGGKPSETEFERISYDGTTSLVRCRPVTGRTHQIRVHLRYLGYPIANDPLYGLDKPWSHLLQEGQPLDEKYAANVVQTIAAHSHYPDFDPSHINACRDCGLVMTPDPPPNLLSIWLHAWRYASKDQSWAYETPTIPTWAYH</sequence>
<keyword evidence="3 7" id="KW-1133">Transmembrane helix</keyword>
<dbReference type="NCBIfam" id="TIGR00005">
    <property type="entry name" value="rluA_subfam"/>
    <property type="match status" value="1"/>
</dbReference>
<name>A0A068RZV8_9FUNG</name>
<dbReference type="InterPro" id="IPR037185">
    <property type="entry name" value="EmrE-like"/>
</dbReference>
<feature type="transmembrane region" description="Helical" evidence="7">
    <location>
        <begin position="195"/>
        <end position="218"/>
    </location>
</feature>
<keyword evidence="10" id="KW-1185">Reference proteome</keyword>
<dbReference type="EMBL" id="CBTN010000027">
    <property type="protein sequence ID" value="CDH55152.1"/>
    <property type="molecule type" value="Genomic_DNA"/>
</dbReference>
<dbReference type="GO" id="GO:0003723">
    <property type="term" value="F:RNA binding"/>
    <property type="evidence" value="ECO:0007669"/>
    <property type="project" value="UniProtKB-KW"/>
</dbReference>
<reference evidence="9" key="1">
    <citation type="submission" date="2013-08" db="EMBL/GenBank/DDBJ databases">
        <title>Gene expansion shapes genome architecture in the human pathogen Lichtheimia corymbifera: an evolutionary genomics analysis in the ancient terrestrial Mucorales (Mucoromycotina).</title>
        <authorList>
            <person name="Schwartze V.U."/>
            <person name="Winter S."/>
            <person name="Shelest E."/>
            <person name="Marcet-Houben M."/>
            <person name="Horn F."/>
            <person name="Wehner S."/>
            <person name="Hoffmann K."/>
            <person name="Riege K."/>
            <person name="Sammeth M."/>
            <person name="Nowrousian M."/>
            <person name="Valiante V."/>
            <person name="Linde J."/>
            <person name="Jacobsen I.D."/>
            <person name="Marz M."/>
            <person name="Brakhage A.A."/>
            <person name="Gabaldon T."/>
            <person name="Bocker S."/>
            <person name="Voigt K."/>
        </authorList>
    </citation>
    <scope>NUCLEOTIDE SEQUENCE [LARGE SCALE GENOMIC DNA]</scope>
    <source>
        <strain evidence="9">FSU 9682</strain>
    </source>
</reference>
<keyword evidence="2 7" id="KW-0812">Transmembrane</keyword>
<evidence type="ECO:0000259" key="8">
    <source>
        <dbReference type="Pfam" id="PF00849"/>
    </source>
</evidence>
<dbReference type="OrthoDB" id="424794at2759"/>
<dbReference type="GO" id="GO:0015095">
    <property type="term" value="F:magnesium ion transmembrane transporter activity"/>
    <property type="evidence" value="ECO:0007669"/>
    <property type="project" value="InterPro"/>
</dbReference>
<feature type="transmembrane region" description="Helical" evidence="7">
    <location>
        <begin position="96"/>
        <end position="117"/>
    </location>
</feature>
<dbReference type="SUPFAM" id="SSF103481">
    <property type="entry name" value="Multidrug resistance efflux transporter EmrE"/>
    <property type="match status" value="1"/>
</dbReference>
<dbReference type="Proteomes" id="UP000027586">
    <property type="component" value="Unassembled WGS sequence"/>
</dbReference>
<evidence type="ECO:0000256" key="5">
    <source>
        <dbReference type="PIRSR" id="PIRSR606225-1"/>
    </source>
</evidence>
<comment type="subcellular location">
    <subcellularLocation>
        <location evidence="1">Membrane</location>
        <topology evidence="1">Multi-pass membrane protein</topology>
    </subcellularLocation>
</comment>
<proteinExistence type="predicted"/>
<gene>
    <name evidence="9" type="ORF">LCOR_06324.1</name>
</gene>
<feature type="transmembrane region" description="Helical" evidence="7">
    <location>
        <begin position="164"/>
        <end position="183"/>
    </location>
</feature>
<feature type="transmembrane region" description="Helical" evidence="7">
    <location>
        <begin position="66"/>
        <end position="90"/>
    </location>
</feature>